<dbReference type="PANTHER" id="PTHR12526:SF630">
    <property type="entry name" value="GLYCOSYLTRANSFERASE"/>
    <property type="match status" value="1"/>
</dbReference>
<gene>
    <name evidence="3" type="ORF">HS960_00970</name>
</gene>
<dbReference type="RefSeq" id="WP_182331036.1">
    <property type="nucleotide sequence ID" value="NZ_CP058555.1"/>
</dbReference>
<dbReference type="PANTHER" id="PTHR12526">
    <property type="entry name" value="GLYCOSYLTRANSFERASE"/>
    <property type="match status" value="1"/>
</dbReference>
<dbReference type="InterPro" id="IPR001296">
    <property type="entry name" value="Glyco_trans_1"/>
</dbReference>
<dbReference type="Pfam" id="PF13439">
    <property type="entry name" value="Glyco_transf_4"/>
    <property type="match status" value="1"/>
</dbReference>
<organism evidence="3 4">
    <name type="scientific">Sphingobacterium paramultivorum</name>
    <dbReference type="NCBI Taxonomy" id="2886510"/>
    <lineage>
        <taxon>Bacteria</taxon>
        <taxon>Pseudomonadati</taxon>
        <taxon>Bacteroidota</taxon>
        <taxon>Sphingobacteriia</taxon>
        <taxon>Sphingobacteriales</taxon>
        <taxon>Sphingobacteriaceae</taxon>
        <taxon>Sphingobacterium</taxon>
    </lineage>
</organism>
<proteinExistence type="predicted"/>
<dbReference type="GO" id="GO:0016757">
    <property type="term" value="F:glycosyltransferase activity"/>
    <property type="evidence" value="ECO:0007669"/>
    <property type="project" value="InterPro"/>
</dbReference>
<dbReference type="SUPFAM" id="SSF53756">
    <property type="entry name" value="UDP-Glycosyltransferase/glycogen phosphorylase"/>
    <property type="match status" value="1"/>
</dbReference>
<feature type="domain" description="Glycosyltransferase subfamily 4-like N-terminal" evidence="2">
    <location>
        <begin position="15"/>
        <end position="178"/>
    </location>
</feature>
<keyword evidence="3" id="KW-0808">Transferase</keyword>
<evidence type="ECO:0000259" key="2">
    <source>
        <dbReference type="Pfam" id="PF13439"/>
    </source>
</evidence>
<dbReference type="Gene3D" id="3.40.50.2000">
    <property type="entry name" value="Glycogen Phosphorylase B"/>
    <property type="match status" value="2"/>
</dbReference>
<dbReference type="Proteomes" id="UP000515450">
    <property type="component" value="Chromosome"/>
</dbReference>
<accession>A0A7G5DX44</accession>
<evidence type="ECO:0000313" key="3">
    <source>
        <dbReference type="EMBL" id="QMV66319.1"/>
    </source>
</evidence>
<protein>
    <submittedName>
        <fullName evidence="3">Glycosyltransferase</fullName>
    </submittedName>
</protein>
<name>A0A7G5DX44_9SPHI</name>
<reference evidence="3 4" key="1">
    <citation type="journal article" date="2020" name="G3 (Bethesda)">
        <title>CeMbio - The Caenorhabditis elegans Microbiome Resource.</title>
        <authorList>
            <person name="Dirksen P."/>
            <person name="Assie A."/>
            <person name="Zimmermann J."/>
            <person name="Zhang F."/>
            <person name="Tietje A.M."/>
            <person name="Marsh S.A."/>
            <person name="Felix M.A."/>
            <person name="Shapira M."/>
            <person name="Kaleta C."/>
            <person name="Schulenburg H."/>
            <person name="Samuel B."/>
        </authorList>
    </citation>
    <scope>NUCLEOTIDE SEQUENCE [LARGE SCALE GENOMIC DNA]</scope>
    <source>
        <strain evidence="3 4">BIGb0170</strain>
    </source>
</reference>
<dbReference type="EMBL" id="CP058555">
    <property type="protein sequence ID" value="QMV66319.1"/>
    <property type="molecule type" value="Genomic_DNA"/>
</dbReference>
<keyword evidence="4" id="KW-1185">Reference proteome</keyword>
<sequence>MKNKLFFVINNLHSGGAERVLSILANEFSKQGLSVFVVCLNEAEPGYQISSHVKMINLLEKREKENIFNRIKYALLIFLRLSNLLIKEKPTCVISFMTTANLWTGLACSLIKTPFIVSERTTPVHTINSFNFFLKRISYIIYKKSKAIVIPAKGIEDCIRNHKSFKRLNNFKIIRNPLNVFKSPSVKPVNNKKFILGVGRLSYIKGFDQLIEAYSKIKADDVDLLIVGGGSEYENLSNQIEKLGMQKRAKLIGPKDNLQDYYNQAELFVLPSRNEGYPNALIEAMSFGCPCIAMDCEFGPSEIIENEANGILIEANNTGKLTSAMDNLLADESLRVKVASNAQLITQINSIENILPKWKDLILHNA</sequence>
<evidence type="ECO:0000313" key="4">
    <source>
        <dbReference type="Proteomes" id="UP000515450"/>
    </source>
</evidence>
<dbReference type="AlphaFoldDB" id="A0A7G5DX44"/>
<dbReference type="InterPro" id="IPR028098">
    <property type="entry name" value="Glyco_trans_4-like_N"/>
</dbReference>
<dbReference type="Pfam" id="PF00534">
    <property type="entry name" value="Glycos_transf_1"/>
    <property type="match status" value="1"/>
</dbReference>
<evidence type="ECO:0000259" key="1">
    <source>
        <dbReference type="Pfam" id="PF00534"/>
    </source>
</evidence>
<feature type="domain" description="Glycosyl transferase family 1" evidence="1">
    <location>
        <begin position="188"/>
        <end position="343"/>
    </location>
</feature>